<reference evidence="3" key="1">
    <citation type="submission" date="2021-01" db="EMBL/GenBank/DDBJ databases">
        <title>A chromosome-scale assembly of European eel, Anguilla anguilla.</title>
        <authorList>
            <person name="Henkel C."/>
            <person name="Jong-Raadsen S.A."/>
            <person name="Dufour S."/>
            <person name="Weltzien F.-A."/>
            <person name="Palstra A.P."/>
            <person name="Pelster B."/>
            <person name="Spaink H.P."/>
            <person name="Van Den Thillart G.E."/>
            <person name="Jansen H."/>
            <person name="Zahm M."/>
            <person name="Klopp C."/>
            <person name="Cedric C."/>
            <person name="Louis A."/>
            <person name="Berthelot C."/>
            <person name="Parey E."/>
            <person name="Roest Crollius H."/>
            <person name="Montfort J."/>
            <person name="Robinson-Rechavi M."/>
            <person name="Bucao C."/>
            <person name="Bouchez O."/>
            <person name="Gislard M."/>
            <person name="Lluch J."/>
            <person name="Milhes M."/>
            <person name="Lampietro C."/>
            <person name="Lopez Roques C."/>
            <person name="Donnadieu C."/>
            <person name="Braasch I."/>
            <person name="Desvignes T."/>
            <person name="Postlethwait J."/>
            <person name="Bobe J."/>
            <person name="Guiguen Y."/>
            <person name="Dirks R."/>
        </authorList>
    </citation>
    <scope>NUCLEOTIDE SEQUENCE</scope>
    <source>
        <strain evidence="3">Tag_6206</strain>
        <tissue evidence="3">Liver</tissue>
    </source>
</reference>
<evidence type="ECO:0000256" key="1">
    <source>
        <dbReference type="SAM" id="MobiDB-lite"/>
    </source>
</evidence>
<evidence type="ECO:0000259" key="2">
    <source>
        <dbReference type="PROSITE" id="PS51408"/>
    </source>
</evidence>
<evidence type="ECO:0000313" key="3">
    <source>
        <dbReference type="EMBL" id="KAG5837013.1"/>
    </source>
</evidence>
<proteinExistence type="predicted"/>
<evidence type="ECO:0000313" key="4">
    <source>
        <dbReference type="Proteomes" id="UP001044222"/>
    </source>
</evidence>
<comment type="caution">
    <text evidence="3">The sequence shown here is derived from an EMBL/GenBank/DDBJ whole genome shotgun (WGS) entry which is preliminary data.</text>
</comment>
<accession>A0A9D3RNH4</accession>
<feature type="region of interest" description="Disordered" evidence="1">
    <location>
        <begin position="80"/>
        <end position="103"/>
    </location>
</feature>
<dbReference type="Gene3D" id="3.40.190.10">
    <property type="entry name" value="Periplasmic binding protein-like II"/>
    <property type="match status" value="1"/>
</dbReference>
<dbReference type="PRINTS" id="PR00422">
    <property type="entry name" value="TRANSFERRIN"/>
</dbReference>
<protein>
    <recommendedName>
        <fullName evidence="2">Transferrin-like domain-containing protein</fullName>
    </recommendedName>
</protein>
<dbReference type="Pfam" id="PF00405">
    <property type="entry name" value="Transferrin"/>
    <property type="match status" value="1"/>
</dbReference>
<dbReference type="AlphaFoldDB" id="A0A9D3RNH4"/>
<gene>
    <name evidence="3" type="ORF">ANANG_G00234730</name>
</gene>
<dbReference type="EMBL" id="JAFIRN010000013">
    <property type="protein sequence ID" value="KAG5837013.1"/>
    <property type="molecule type" value="Genomic_DNA"/>
</dbReference>
<dbReference type="SUPFAM" id="SSF53850">
    <property type="entry name" value="Periplasmic binding protein-like II"/>
    <property type="match status" value="1"/>
</dbReference>
<dbReference type="Proteomes" id="UP001044222">
    <property type="component" value="Chromosome 13"/>
</dbReference>
<keyword evidence="4" id="KW-1185">Reference proteome</keyword>
<dbReference type="InterPro" id="IPR001156">
    <property type="entry name" value="Transferrin-like_dom"/>
</dbReference>
<organism evidence="3 4">
    <name type="scientific">Anguilla anguilla</name>
    <name type="common">European freshwater eel</name>
    <name type="synonym">Muraena anguilla</name>
    <dbReference type="NCBI Taxonomy" id="7936"/>
    <lineage>
        <taxon>Eukaryota</taxon>
        <taxon>Metazoa</taxon>
        <taxon>Chordata</taxon>
        <taxon>Craniata</taxon>
        <taxon>Vertebrata</taxon>
        <taxon>Euteleostomi</taxon>
        <taxon>Actinopterygii</taxon>
        <taxon>Neopterygii</taxon>
        <taxon>Teleostei</taxon>
        <taxon>Anguilliformes</taxon>
        <taxon>Anguillidae</taxon>
        <taxon>Anguilla</taxon>
    </lineage>
</organism>
<dbReference type="PROSITE" id="PS51408">
    <property type="entry name" value="TRANSFERRIN_LIKE_4"/>
    <property type="match status" value="1"/>
</dbReference>
<sequence>MESFGENHGTEGPSLLVPLQLYRCWTGGAGEGAFVKRTTAPESAGYQLLCNNGSRGDASSLAACHLARVPAHAVVSRTDAQLEQPPEGQGMVLMPPRLAHNRL</sequence>
<feature type="domain" description="Transferrin-like" evidence="2">
    <location>
        <begin position="1"/>
        <end position="103"/>
    </location>
</feature>
<name>A0A9D3RNH4_ANGAN</name>